<evidence type="ECO:0000256" key="3">
    <source>
        <dbReference type="ARBA" id="ARBA00022980"/>
    </source>
</evidence>
<dbReference type="Gene3D" id="4.10.640.10">
    <property type="entry name" value="Ribosomal protein S18"/>
    <property type="match status" value="1"/>
</dbReference>
<comment type="similarity">
    <text evidence="7">Belongs to the bacterial ribosomal protein bS18 family.</text>
</comment>
<dbReference type="PANTHER" id="PTHR13479:SF65">
    <property type="entry name" value="F10K1.8 PROTEIN"/>
    <property type="match status" value="1"/>
</dbReference>
<keyword evidence="3 7" id="KW-0689">Ribosomal protein</keyword>
<evidence type="ECO:0000256" key="5">
    <source>
        <dbReference type="ARBA" id="ARBA00035266"/>
    </source>
</evidence>
<evidence type="ECO:0000313" key="10">
    <source>
        <dbReference type="Proteomes" id="UP000288805"/>
    </source>
</evidence>
<keyword evidence="4 7" id="KW-0687">Ribonucleoprotein</keyword>
<dbReference type="GO" id="GO:0005840">
    <property type="term" value="C:ribosome"/>
    <property type="evidence" value="ECO:0007669"/>
    <property type="project" value="UniProtKB-KW"/>
</dbReference>
<reference evidence="9 10" key="1">
    <citation type="journal article" date="2018" name="PLoS Genet.">
        <title>Population sequencing reveals clonal diversity and ancestral inbreeding in the grapevine cultivar Chardonnay.</title>
        <authorList>
            <person name="Roach M.J."/>
            <person name="Johnson D.L."/>
            <person name="Bohlmann J."/>
            <person name="van Vuuren H.J."/>
            <person name="Jones S.J."/>
            <person name="Pretorius I.S."/>
            <person name="Schmidt S.A."/>
            <person name="Borneman A.R."/>
        </authorList>
    </citation>
    <scope>NUCLEOTIDE SEQUENCE [LARGE SCALE GENOMIC DNA]</scope>
    <source>
        <strain evidence="10">cv. Chardonnay</strain>
        <tissue evidence="9">Leaf</tissue>
    </source>
</reference>
<dbReference type="NCBIfam" id="TIGR00165">
    <property type="entry name" value="S18"/>
    <property type="match status" value="1"/>
</dbReference>
<dbReference type="HAMAP" id="MF_00270">
    <property type="entry name" value="Ribosomal_bS18"/>
    <property type="match status" value="1"/>
</dbReference>
<evidence type="ECO:0000256" key="7">
    <source>
        <dbReference type="RuleBase" id="RU003910"/>
    </source>
</evidence>
<protein>
    <recommendedName>
        <fullName evidence="5">Small ribosomal subunit protein bS18c</fullName>
    </recommendedName>
    <alternativeName>
        <fullName evidence="6">30S ribosomal protein S18, chloroplastic</fullName>
    </alternativeName>
</protein>
<dbReference type="PANTHER" id="PTHR13479">
    <property type="entry name" value="30S RIBOSOMAL PROTEIN S18"/>
    <property type="match status" value="1"/>
</dbReference>
<comment type="caution">
    <text evidence="9">The sequence shown here is derived from an EMBL/GenBank/DDBJ whole genome shotgun (WGS) entry which is preliminary data.</text>
</comment>
<accession>A0A438F9D2</accession>
<keyword evidence="8" id="KW-0472">Membrane</keyword>
<dbReference type="InterPro" id="IPR036870">
    <property type="entry name" value="Ribosomal_bS18_sf"/>
</dbReference>
<evidence type="ECO:0000256" key="8">
    <source>
        <dbReference type="SAM" id="Phobius"/>
    </source>
</evidence>
<dbReference type="PRINTS" id="PR00974">
    <property type="entry name" value="RIBOSOMALS18"/>
</dbReference>
<keyword evidence="1" id="KW-0699">rRNA-binding</keyword>
<proteinExistence type="inferred from homology"/>
<evidence type="ECO:0000313" key="9">
    <source>
        <dbReference type="EMBL" id="RVW56562.1"/>
    </source>
</evidence>
<dbReference type="SUPFAM" id="SSF46911">
    <property type="entry name" value="Ribosomal protein S18"/>
    <property type="match status" value="1"/>
</dbReference>
<gene>
    <name evidence="9" type="ORF">CK203_086735</name>
</gene>
<name>A0A438F9D2_VITVI</name>
<dbReference type="InterPro" id="IPR001648">
    <property type="entry name" value="Ribosomal_bS18"/>
</dbReference>
<dbReference type="GO" id="GO:0019843">
    <property type="term" value="F:rRNA binding"/>
    <property type="evidence" value="ECO:0007669"/>
    <property type="project" value="UniProtKB-KW"/>
</dbReference>
<dbReference type="FunFam" id="4.10.640.10:FF:000009">
    <property type="entry name" value="Ribosomal protein S18"/>
    <property type="match status" value="1"/>
</dbReference>
<evidence type="ECO:0000256" key="6">
    <source>
        <dbReference type="ARBA" id="ARBA00035368"/>
    </source>
</evidence>
<sequence length="303" mass="34594">MALTCSFTIPDITNHKFKRGILLQWFILFYNASQLSADDFEHRIFAGTSGSNPNSDSFYQKLDRLEKAHDIYRLGSKPNGGSGSQFLDGLDESFNTLSDGMDGKLKKEATYFEFNPDEIDQEDYAFRPDVAFKPGMTYEPKAVIIIIFCLHFAFSIPVSMFVLYLLSFSSNTLLLHVFHGFIQDLDLTKPGIRKSYKRPEFEVTTEEVLRKADFRNVRFLAHFITEAGIIIKRSKTGISAKAQRKVAREIKTARAFGLMPFTTMGTKAFVFGKTMEDLDEDFEYYRSVDPEETQDPLDPPLEP</sequence>
<dbReference type="AlphaFoldDB" id="A0A438F9D2"/>
<keyword evidence="2" id="KW-0694">RNA-binding</keyword>
<evidence type="ECO:0000256" key="4">
    <source>
        <dbReference type="ARBA" id="ARBA00023274"/>
    </source>
</evidence>
<dbReference type="EMBL" id="QGNW01001074">
    <property type="protein sequence ID" value="RVW56562.1"/>
    <property type="molecule type" value="Genomic_DNA"/>
</dbReference>
<dbReference type="Pfam" id="PF01084">
    <property type="entry name" value="Ribosomal_S18"/>
    <property type="match status" value="1"/>
</dbReference>
<dbReference type="Proteomes" id="UP000288805">
    <property type="component" value="Unassembled WGS sequence"/>
</dbReference>
<dbReference type="GO" id="GO:0006412">
    <property type="term" value="P:translation"/>
    <property type="evidence" value="ECO:0007669"/>
    <property type="project" value="InterPro"/>
</dbReference>
<evidence type="ECO:0000256" key="2">
    <source>
        <dbReference type="ARBA" id="ARBA00022884"/>
    </source>
</evidence>
<evidence type="ECO:0000256" key="1">
    <source>
        <dbReference type="ARBA" id="ARBA00022730"/>
    </source>
</evidence>
<dbReference type="GO" id="GO:1990904">
    <property type="term" value="C:ribonucleoprotein complex"/>
    <property type="evidence" value="ECO:0007669"/>
    <property type="project" value="UniProtKB-KW"/>
</dbReference>
<keyword evidence="8" id="KW-1133">Transmembrane helix</keyword>
<keyword evidence="8" id="KW-0812">Transmembrane</keyword>
<organism evidence="9 10">
    <name type="scientific">Vitis vinifera</name>
    <name type="common">Grape</name>
    <dbReference type="NCBI Taxonomy" id="29760"/>
    <lineage>
        <taxon>Eukaryota</taxon>
        <taxon>Viridiplantae</taxon>
        <taxon>Streptophyta</taxon>
        <taxon>Embryophyta</taxon>
        <taxon>Tracheophyta</taxon>
        <taxon>Spermatophyta</taxon>
        <taxon>Magnoliopsida</taxon>
        <taxon>eudicotyledons</taxon>
        <taxon>Gunneridae</taxon>
        <taxon>Pentapetalae</taxon>
        <taxon>rosids</taxon>
        <taxon>Vitales</taxon>
        <taxon>Vitaceae</taxon>
        <taxon>Viteae</taxon>
        <taxon>Vitis</taxon>
    </lineage>
</organism>
<dbReference type="GO" id="GO:0003735">
    <property type="term" value="F:structural constituent of ribosome"/>
    <property type="evidence" value="ECO:0007669"/>
    <property type="project" value="InterPro"/>
</dbReference>
<feature type="transmembrane region" description="Helical" evidence="8">
    <location>
        <begin position="142"/>
        <end position="166"/>
    </location>
</feature>